<organism evidence="5 6">
    <name type="scientific">Streptomyces rimosus subsp. rimosus</name>
    <dbReference type="NCBI Taxonomy" id="132474"/>
    <lineage>
        <taxon>Bacteria</taxon>
        <taxon>Bacillati</taxon>
        <taxon>Actinomycetota</taxon>
        <taxon>Actinomycetes</taxon>
        <taxon>Kitasatosporales</taxon>
        <taxon>Streptomycetaceae</taxon>
        <taxon>Streptomyces</taxon>
    </lineage>
</organism>
<keyword evidence="3" id="KW-0472">Membrane</keyword>
<feature type="transmembrane region" description="Helical" evidence="3">
    <location>
        <begin position="66"/>
        <end position="97"/>
    </location>
</feature>
<evidence type="ECO:0000313" key="5">
    <source>
        <dbReference type="EMBL" id="UNZ00731.1"/>
    </source>
</evidence>
<evidence type="ECO:0000259" key="4">
    <source>
        <dbReference type="PROSITE" id="PS50901"/>
    </source>
</evidence>
<keyword evidence="1" id="KW-0067">ATP-binding</keyword>
<keyword evidence="3" id="KW-1133">Transmembrane helix</keyword>
<evidence type="ECO:0000256" key="2">
    <source>
        <dbReference type="SAM" id="MobiDB-lite"/>
    </source>
</evidence>
<dbReference type="InterPro" id="IPR027417">
    <property type="entry name" value="P-loop_NTPase"/>
</dbReference>
<evidence type="ECO:0000256" key="1">
    <source>
        <dbReference type="PROSITE-ProRule" id="PRU00289"/>
    </source>
</evidence>
<dbReference type="Gene3D" id="3.40.50.300">
    <property type="entry name" value="P-loop containing nucleotide triphosphate hydrolases"/>
    <property type="match status" value="1"/>
</dbReference>
<dbReference type="SMART" id="SM00382">
    <property type="entry name" value="AAA"/>
    <property type="match status" value="1"/>
</dbReference>
<feature type="compositionally biased region" description="Low complexity" evidence="2">
    <location>
        <begin position="564"/>
        <end position="603"/>
    </location>
</feature>
<name>A0ABY3YS30_STRRM</name>
<feature type="region of interest" description="Disordered" evidence="2">
    <location>
        <begin position="548"/>
        <end position="652"/>
    </location>
</feature>
<keyword evidence="6" id="KW-1185">Reference proteome</keyword>
<gene>
    <name evidence="5" type="ORF">SRIMR7_01100</name>
</gene>
<evidence type="ECO:0000256" key="3">
    <source>
        <dbReference type="SAM" id="Phobius"/>
    </source>
</evidence>
<dbReference type="RefSeq" id="WP_003985006.1">
    <property type="nucleotide sequence ID" value="NZ_CP043497.1"/>
</dbReference>
<dbReference type="GeneID" id="66860189"/>
<dbReference type="EMBL" id="CP094298">
    <property type="protein sequence ID" value="UNZ00731.1"/>
    <property type="molecule type" value="Genomic_DNA"/>
</dbReference>
<dbReference type="PROSITE" id="PS50901">
    <property type="entry name" value="FTSK"/>
    <property type="match status" value="1"/>
</dbReference>
<keyword evidence="1" id="KW-0547">Nucleotide-binding</keyword>
<dbReference type="SUPFAM" id="SSF52540">
    <property type="entry name" value="P-loop containing nucleoside triphosphate hydrolases"/>
    <property type="match status" value="1"/>
</dbReference>
<dbReference type="Proteomes" id="UP000829494">
    <property type="component" value="Chromosome"/>
</dbReference>
<feature type="binding site" evidence="1">
    <location>
        <begin position="276"/>
        <end position="283"/>
    </location>
    <ligand>
        <name>ATP</name>
        <dbReference type="ChEBI" id="CHEBI:30616"/>
    </ligand>
</feature>
<dbReference type="InterPro" id="IPR002543">
    <property type="entry name" value="FtsK_dom"/>
</dbReference>
<proteinExistence type="predicted"/>
<dbReference type="CDD" id="cd00267">
    <property type="entry name" value="ABC_ATPase"/>
    <property type="match status" value="1"/>
</dbReference>
<evidence type="ECO:0000313" key="6">
    <source>
        <dbReference type="Proteomes" id="UP000829494"/>
    </source>
</evidence>
<protein>
    <recommendedName>
        <fullName evidence="4">FtsK domain-containing protein</fullName>
    </recommendedName>
</protein>
<dbReference type="InterPro" id="IPR003593">
    <property type="entry name" value="AAA+_ATPase"/>
</dbReference>
<keyword evidence="3" id="KW-0812">Transmembrane</keyword>
<reference evidence="5 6" key="1">
    <citation type="submission" date="2022-03" db="EMBL/GenBank/DDBJ databases">
        <title>Complete genome of Streptomyces rimosus ssp. rimosus R7 (=ATCC 10970).</title>
        <authorList>
            <person name="Beganovic S."/>
            <person name="Ruckert C."/>
            <person name="Busche T."/>
            <person name="Kalinowski J."/>
            <person name="Wittmann C."/>
        </authorList>
    </citation>
    <scope>NUCLEOTIDE SEQUENCE [LARGE SCALE GENOMIC DNA]</scope>
    <source>
        <strain evidence="5 6">R7</strain>
    </source>
</reference>
<accession>A0ABY3YS30</accession>
<feature type="domain" description="FtsK" evidence="4">
    <location>
        <begin position="256"/>
        <end position="440"/>
    </location>
</feature>
<sequence length="652" mass="68611">MTRRPLPRILTDSTPVARGREFARSAADSAADVFHPLIMISRGLRRLLAAGRRRWSDTPEDRRGSLLFMAAGSVLAVALVPYGPLLALVTLMGAAAWAGRERSAEEPAGLADAETDRLRALYEALVPYFAIEGDPTPLYAHDGDWESVFSDYEFDEAGRPSRFTLKYPPYFTDGDAASRARIEQVLHAKSGRGREYHFAWDEEANQLTLTVLPPLPTDIAAQQFVTTHGETVLGFTDPDAVQRTLPVTAGEATRDEPPVIWRTGLRSTEPHLLVLGRPGAGATTLLRSIALQALFYGDVLVIDGNGTGEYACLAGRTGVMGVETGLSGAMATLEWAAHETERRLITANRARQAGQQAPDDIRWPLWIIIDRPTALAHLAAAEGREDPQRLLQVPLRHGRAAYVTVVVADQIDCAGMLSEPVLTHTRARVVLGPAAPEEVEAVLGAPPHTTPAADVPPGRGYARLGSGPVHRLQVPVTPDPFDDATSEAHRQAVLSLLPERAAAVGAAGDAWGLEDTVDAAAIMDAAGAAGTVGTANMASVVDTAGADRTAETEDADNGAVTNGTAAPDRTPDPTATANPTATASPNETLSPTATATPTTKPDPTATPKPTAPNNTPRTGGAIGVDLLFGGVAPAPPSTPPASQEATVPPERA</sequence>